<dbReference type="WBParaSite" id="PEQ_0000269401-mRNA-1">
    <property type="protein sequence ID" value="PEQ_0000269401-mRNA-1"/>
    <property type="gene ID" value="PEQ_0000269401"/>
</dbReference>
<sequence length="92" mass="10271">MEKTRIGNSTTLFVKHDRSAASCTSSTHGTTQLELYILSSVLTDQIPRIPLHIPPMILGRCLPQRISEWQTVPDNGCRPYFGSKVNAPFSKK</sequence>
<keyword evidence="1" id="KW-1185">Reference proteome</keyword>
<evidence type="ECO:0000313" key="2">
    <source>
        <dbReference type="WBParaSite" id="PEQ_0000269401-mRNA-1"/>
    </source>
</evidence>
<name>A0A914R7S5_PAREQ</name>
<dbReference type="AlphaFoldDB" id="A0A914R7S5"/>
<evidence type="ECO:0000313" key="1">
    <source>
        <dbReference type="Proteomes" id="UP000887564"/>
    </source>
</evidence>
<accession>A0A914R7S5</accession>
<protein>
    <submittedName>
        <fullName evidence="2">Uncharacterized protein</fullName>
    </submittedName>
</protein>
<dbReference type="Proteomes" id="UP000887564">
    <property type="component" value="Unplaced"/>
</dbReference>
<proteinExistence type="predicted"/>
<reference evidence="2" key="1">
    <citation type="submission" date="2022-11" db="UniProtKB">
        <authorList>
            <consortium name="WormBaseParasite"/>
        </authorList>
    </citation>
    <scope>IDENTIFICATION</scope>
</reference>
<organism evidence="1 2">
    <name type="scientific">Parascaris equorum</name>
    <name type="common">Equine roundworm</name>
    <dbReference type="NCBI Taxonomy" id="6256"/>
    <lineage>
        <taxon>Eukaryota</taxon>
        <taxon>Metazoa</taxon>
        <taxon>Ecdysozoa</taxon>
        <taxon>Nematoda</taxon>
        <taxon>Chromadorea</taxon>
        <taxon>Rhabditida</taxon>
        <taxon>Spirurina</taxon>
        <taxon>Ascaridomorpha</taxon>
        <taxon>Ascaridoidea</taxon>
        <taxon>Ascarididae</taxon>
        <taxon>Parascaris</taxon>
    </lineage>
</organism>